<evidence type="ECO:0000256" key="4">
    <source>
        <dbReference type="ARBA" id="ARBA00023163"/>
    </source>
</evidence>
<keyword evidence="2" id="KW-0805">Transcription regulation</keyword>
<dbReference type="PRINTS" id="PR00039">
    <property type="entry name" value="HTHLYSR"/>
</dbReference>
<dbReference type="STRING" id="634500.EbC_37570"/>
<accession>D8MWT1</accession>
<dbReference type="PANTHER" id="PTHR30118">
    <property type="entry name" value="HTH-TYPE TRANSCRIPTIONAL REGULATOR LEUO-RELATED"/>
    <property type="match status" value="1"/>
</dbReference>
<evidence type="ECO:0000313" key="7">
    <source>
        <dbReference type="Proteomes" id="UP000008793"/>
    </source>
</evidence>
<dbReference type="Pfam" id="PF00126">
    <property type="entry name" value="HTH_1"/>
    <property type="match status" value="1"/>
</dbReference>
<dbReference type="InterPro" id="IPR050389">
    <property type="entry name" value="LysR-type_TF"/>
</dbReference>
<dbReference type="PANTHER" id="PTHR30118:SF15">
    <property type="entry name" value="TRANSCRIPTIONAL REGULATORY PROTEIN"/>
    <property type="match status" value="1"/>
</dbReference>
<dbReference type="Proteomes" id="UP000008793">
    <property type="component" value="Chromosome"/>
</dbReference>
<comment type="similarity">
    <text evidence="1">Belongs to the LysR transcriptional regulatory family.</text>
</comment>
<evidence type="ECO:0000259" key="5">
    <source>
        <dbReference type="PROSITE" id="PS50931"/>
    </source>
</evidence>
<dbReference type="GO" id="GO:0003700">
    <property type="term" value="F:DNA-binding transcription factor activity"/>
    <property type="evidence" value="ECO:0007669"/>
    <property type="project" value="InterPro"/>
</dbReference>
<dbReference type="RefSeq" id="WP_013203772.1">
    <property type="nucleotide sequence ID" value="NC_014306.1"/>
</dbReference>
<dbReference type="SUPFAM" id="SSF46785">
    <property type="entry name" value="Winged helix' DNA-binding domain"/>
    <property type="match status" value="1"/>
</dbReference>
<dbReference type="HOGENOM" id="CLU_039613_39_3_6"/>
<feature type="domain" description="HTH lysR-type" evidence="5">
    <location>
        <begin position="7"/>
        <end position="64"/>
    </location>
</feature>
<organism evidence="7">
    <name type="scientific">Erwinia billingiae (strain Eb661)</name>
    <dbReference type="NCBI Taxonomy" id="634500"/>
    <lineage>
        <taxon>Bacteria</taxon>
        <taxon>Pseudomonadati</taxon>
        <taxon>Pseudomonadota</taxon>
        <taxon>Gammaproteobacteria</taxon>
        <taxon>Enterobacterales</taxon>
        <taxon>Erwiniaceae</taxon>
        <taxon>Erwinia</taxon>
    </lineage>
</organism>
<reference evidence="6 7" key="1">
    <citation type="journal article" date="2010" name="BMC Genomics">
        <title>Genome comparison of the epiphytic bacteria Erwinia billingiae and E. tasmaniensis with the pear pathogen E. pyrifoliae.</title>
        <authorList>
            <person name="Kube M."/>
            <person name="Migdoll A.M."/>
            <person name="Gehring I."/>
            <person name="Heitmann K."/>
            <person name="Mayer Y."/>
            <person name="Kuhl H."/>
            <person name="Knaust F."/>
            <person name="Geider K."/>
            <person name="Reinhardt R."/>
        </authorList>
    </citation>
    <scope>NUCLEOTIDE SEQUENCE [LARGE SCALE GENOMIC DNA]</scope>
    <source>
        <strain evidence="6 7">Eb661</strain>
    </source>
</reference>
<dbReference type="PROSITE" id="PS50931">
    <property type="entry name" value="HTH_LYSR"/>
    <property type="match status" value="1"/>
</dbReference>
<dbReference type="KEGG" id="ebi:EbC_37570"/>
<evidence type="ECO:0000256" key="3">
    <source>
        <dbReference type="ARBA" id="ARBA00023125"/>
    </source>
</evidence>
<evidence type="ECO:0000256" key="1">
    <source>
        <dbReference type="ARBA" id="ARBA00009437"/>
    </source>
</evidence>
<dbReference type="InterPro" id="IPR036388">
    <property type="entry name" value="WH-like_DNA-bd_sf"/>
</dbReference>
<dbReference type="AlphaFoldDB" id="D8MWT1"/>
<dbReference type="GO" id="GO:0003677">
    <property type="term" value="F:DNA binding"/>
    <property type="evidence" value="ECO:0007669"/>
    <property type="project" value="UniProtKB-KW"/>
</dbReference>
<protein>
    <submittedName>
        <fullName evidence="6">Transcriptional regulator, LysR family</fullName>
    </submittedName>
</protein>
<dbReference type="InterPro" id="IPR005119">
    <property type="entry name" value="LysR_subst-bd"/>
</dbReference>
<evidence type="ECO:0000313" key="6">
    <source>
        <dbReference type="EMBL" id="CAX61288.1"/>
    </source>
</evidence>
<dbReference type="EMBL" id="FP236843">
    <property type="protein sequence ID" value="CAX61288.1"/>
    <property type="molecule type" value="Genomic_DNA"/>
</dbReference>
<sequence length="297" mass="32927">MADIRTLDLNLLKAFSALLEERNVTRAARRLSLTQPAVSGMLARLRESFNDPLFVRAPHGIVPTPRALELAEPVAKILRDIDGMLQPAAFDPAQSEMQLTIASTDYALRAVVVPFLARLRTLAPGLQIAVRPVENRQLQQQLERGEIDLAIVTPESTPPELHARRLFDEEYVCMLREGHPAAAKKLTLTRFCALDHALVSYEGEMFSGVTDSALLALGLKRKVTLSVTSFLVLPEILRDSDLIAVVPKRLAVNTHGLTLLAPPLAIPGFTKTVAWHERTHTSAGHRWIRQQLFDTFS</sequence>
<dbReference type="Gene3D" id="3.40.190.10">
    <property type="entry name" value="Periplasmic binding protein-like II"/>
    <property type="match status" value="2"/>
</dbReference>
<evidence type="ECO:0000256" key="2">
    <source>
        <dbReference type="ARBA" id="ARBA00023015"/>
    </source>
</evidence>
<dbReference type="Gene3D" id="1.10.10.10">
    <property type="entry name" value="Winged helix-like DNA-binding domain superfamily/Winged helix DNA-binding domain"/>
    <property type="match status" value="1"/>
</dbReference>
<dbReference type="InterPro" id="IPR000847">
    <property type="entry name" value="LysR_HTH_N"/>
</dbReference>
<dbReference type="InterPro" id="IPR036390">
    <property type="entry name" value="WH_DNA-bd_sf"/>
</dbReference>
<keyword evidence="4" id="KW-0804">Transcription</keyword>
<dbReference type="GeneID" id="90513709"/>
<gene>
    <name evidence="6" type="ordered locus">EbC_37570</name>
</gene>
<dbReference type="SUPFAM" id="SSF53850">
    <property type="entry name" value="Periplasmic binding protein-like II"/>
    <property type="match status" value="1"/>
</dbReference>
<proteinExistence type="inferred from homology"/>
<dbReference type="eggNOG" id="COG0583">
    <property type="taxonomic scope" value="Bacteria"/>
</dbReference>
<name>D8MWT1_ERWBE</name>
<keyword evidence="3" id="KW-0238">DNA-binding</keyword>
<keyword evidence="7" id="KW-1185">Reference proteome</keyword>
<dbReference type="Pfam" id="PF03466">
    <property type="entry name" value="LysR_substrate"/>
    <property type="match status" value="1"/>
</dbReference>